<reference evidence="5 6" key="1">
    <citation type="submission" date="2019-04" db="EMBL/GenBank/DDBJ databases">
        <title>Flavobacterium sp. GS03.</title>
        <authorList>
            <person name="Kim H."/>
        </authorList>
    </citation>
    <scope>NUCLEOTIDE SEQUENCE [LARGE SCALE GENOMIC DNA]</scope>
    <source>
        <strain evidence="5 6">GS03</strain>
    </source>
</reference>
<dbReference type="InterPro" id="IPR003594">
    <property type="entry name" value="HATPase_dom"/>
</dbReference>
<proteinExistence type="predicted"/>
<dbReference type="InterPro" id="IPR003661">
    <property type="entry name" value="HisK_dim/P_dom"/>
</dbReference>
<dbReference type="InterPro" id="IPR036097">
    <property type="entry name" value="HisK_dim/P_sf"/>
</dbReference>
<keyword evidence="3" id="KW-0597">Phosphoprotein</keyword>
<dbReference type="Gene3D" id="1.10.287.130">
    <property type="match status" value="1"/>
</dbReference>
<evidence type="ECO:0000256" key="3">
    <source>
        <dbReference type="ARBA" id="ARBA00022553"/>
    </source>
</evidence>
<dbReference type="CDD" id="cd00082">
    <property type="entry name" value="HisKA"/>
    <property type="match status" value="1"/>
</dbReference>
<keyword evidence="5" id="KW-0418">Kinase</keyword>
<dbReference type="InterPro" id="IPR005467">
    <property type="entry name" value="His_kinase_dom"/>
</dbReference>
<dbReference type="EC" id="2.7.13.3" evidence="2"/>
<keyword evidence="6" id="KW-1185">Reference proteome</keyword>
<gene>
    <name evidence="5" type="primary">sasA_7</name>
    <name evidence="5" type="ORF">GS03_01592</name>
</gene>
<dbReference type="PANTHER" id="PTHR43102">
    <property type="entry name" value="SLR1143 PROTEIN"/>
    <property type="match status" value="1"/>
</dbReference>
<dbReference type="SMART" id="SM00388">
    <property type="entry name" value="HisKA"/>
    <property type="match status" value="1"/>
</dbReference>
<dbReference type="GO" id="GO:0000155">
    <property type="term" value="F:phosphorelay sensor kinase activity"/>
    <property type="evidence" value="ECO:0007669"/>
    <property type="project" value="InterPro"/>
</dbReference>
<sequence>MIEPKIPLNEARRLRILEEYQILDSGQEDEYDDITKLASEICESPISTISLIDTNRQWFKSAHGLSDTETPRALSFCAHAINDVDMFVVEDARKDIRFHDSPLVTGDPNIVFYAGVPLIDKDGYALGTLCVIDSKTKKLNAFQEKALRTLSHQVLKLIELKKANFKLTTKNNLLKESYTELERFAQVVSHDIKSPLNNILGLTDLLKDEHCQIKNPEAKLYIDLVKESSEKLKDYIDATLRAYKNKTLLSDEKEFFHLNTVLKGCIQLLNPLNEFEINLPENLEIFNYKGIFEQIFLNLISNSIKYNDKPKVIIDISVLTEEGYYTIIVKDNGIGIEEDQLENIFGMFVILDKIDRFNNKGTGIGLSTVKSLVERADGKITVKSTVDVGTKFILKFKA</sequence>
<dbReference type="Pfam" id="PF01590">
    <property type="entry name" value="GAF"/>
    <property type="match status" value="1"/>
</dbReference>
<comment type="catalytic activity">
    <reaction evidence="1">
        <text>ATP + protein L-histidine = ADP + protein N-phospho-L-histidine.</text>
        <dbReference type="EC" id="2.7.13.3"/>
    </reaction>
</comment>
<dbReference type="Proteomes" id="UP000296862">
    <property type="component" value="Chromosome"/>
</dbReference>
<dbReference type="InterPro" id="IPR036890">
    <property type="entry name" value="HATPase_C_sf"/>
</dbReference>
<dbReference type="KEGG" id="fsn:GS03_01592"/>
<feature type="domain" description="Histidine kinase" evidence="4">
    <location>
        <begin position="187"/>
        <end position="398"/>
    </location>
</feature>
<dbReference type="SMART" id="SM00065">
    <property type="entry name" value="GAF"/>
    <property type="match status" value="1"/>
</dbReference>
<organism evidence="5 6">
    <name type="scientific">Flavobacterium sangjuense</name>
    <dbReference type="NCBI Taxonomy" id="2518177"/>
    <lineage>
        <taxon>Bacteria</taxon>
        <taxon>Pseudomonadati</taxon>
        <taxon>Bacteroidota</taxon>
        <taxon>Flavobacteriia</taxon>
        <taxon>Flavobacteriales</taxon>
        <taxon>Flavobacteriaceae</taxon>
        <taxon>Flavobacterium</taxon>
    </lineage>
</organism>
<dbReference type="Pfam" id="PF02518">
    <property type="entry name" value="HATPase_c"/>
    <property type="match status" value="1"/>
</dbReference>
<keyword evidence="5" id="KW-0808">Transferase</keyword>
<dbReference type="InterPro" id="IPR003018">
    <property type="entry name" value="GAF"/>
</dbReference>
<name>A0A4P7PT19_9FLAO</name>
<dbReference type="SUPFAM" id="SSF47384">
    <property type="entry name" value="Homodimeric domain of signal transducing histidine kinase"/>
    <property type="match status" value="1"/>
</dbReference>
<evidence type="ECO:0000256" key="1">
    <source>
        <dbReference type="ARBA" id="ARBA00000085"/>
    </source>
</evidence>
<dbReference type="Gene3D" id="3.30.565.10">
    <property type="entry name" value="Histidine kinase-like ATPase, C-terminal domain"/>
    <property type="match status" value="1"/>
</dbReference>
<evidence type="ECO:0000313" key="5">
    <source>
        <dbReference type="EMBL" id="QBZ98087.1"/>
    </source>
</evidence>
<dbReference type="EMBL" id="CP038810">
    <property type="protein sequence ID" value="QBZ98087.1"/>
    <property type="molecule type" value="Genomic_DNA"/>
</dbReference>
<dbReference type="InterPro" id="IPR029016">
    <property type="entry name" value="GAF-like_dom_sf"/>
</dbReference>
<dbReference type="SMART" id="SM00387">
    <property type="entry name" value="HATPase_c"/>
    <property type="match status" value="1"/>
</dbReference>
<dbReference type="OrthoDB" id="9811889at2"/>
<accession>A0A4P7PT19</accession>
<dbReference type="SUPFAM" id="SSF55874">
    <property type="entry name" value="ATPase domain of HSP90 chaperone/DNA topoisomerase II/histidine kinase"/>
    <property type="match status" value="1"/>
</dbReference>
<dbReference type="RefSeq" id="WP_136152002.1">
    <property type="nucleotide sequence ID" value="NZ_CP038810.1"/>
</dbReference>
<protein>
    <recommendedName>
        <fullName evidence="2">histidine kinase</fullName>
        <ecNumber evidence="2">2.7.13.3</ecNumber>
    </recommendedName>
</protein>
<dbReference type="PRINTS" id="PR00344">
    <property type="entry name" value="BCTRLSENSOR"/>
</dbReference>
<dbReference type="Gene3D" id="3.30.450.40">
    <property type="match status" value="1"/>
</dbReference>
<dbReference type="Pfam" id="PF00512">
    <property type="entry name" value="HisKA"/>
    <property type="match status" value="1"/>
</dbReference>
<dbReference type="SUPFAM" id="SSF55781">
    <property type="entry name" value="GAF domain-like"/>
    <property type="match status" value="1"/>
</dbReference>
<dbReference type="PROSITE" id="PS50109">
    <property type="entry name" value="HIS_KIN"/>
    <property type="match status" value="1"/>
</dbReference>
<evidence type="ECO:0000313" key="6">
    <source>
        <dbReference type="Proteomes" id="UP000296862"/>
    </source>
</evidence>
<evidence type="ECO:0000256" key="2">
    <source>
        <dbReference type="ARBA" id="ARBA00012438"/>
    </source>
</evidence>
<evidence type="ECO:0000259" key="4">
    <source>
        <dbReference type="PROSITE" id="PS50109"/>
    </source>
</evidence>
<dbReference type="PANTHER" id="PTHR43102:SF2">
    <property type="entry name" value="GAF DOMAIN-CONTAINING PROTEIN"/>
    <property type="match status" value="1"/>
</dbReference>
<dbReference type="AlphaFoldDB" id="A0A4P7PT19"/>
<dbReference type="InterPro" id="IPR004358">
    <property type="entry name" value="Sig_transdc_His_kin-like_C"/>
</dbReference>